<dbReference type="PRINTS" id="PR00133">
    <property type="entry name" value="GLHYDRLASE3"/>
</dbReference>
<evidence type="ECO:0000256" key="5">
    <source>
        <dbReference type="ARBA" id="ARBA00023295"/>
    </source>
</evidence>
<dbReference type="GO" id="GO:0016787">
    <property type="term" value="F:hydrolase activity"/>
    <property type="evidence" value="ECO:0007669"/>
    <property type="project" value="UniProtKB-KW"/>
</dbReference>
<evidence type="ECO:0000256" key="3">
    <source>
        <dbReference type="ARBA" id="ARBA00012663"/>
    </source>
</evidence>
<dbReference type="Gene3D" id="3.20.20.300">
    <property type="entry name" value="Glycoside hydrolase, family 3, N-terminal domain"/>
    <property type="match status" value="1"/>
</dbReference>
<sequence>MKKYLIAIITSFSFFSSSYAQEYNAINLTESPLYVDSLQMKWVDEKYNSLSLDEKVGQLFIVAAYSNRDAAHEEEILKLIQEEKIGGLIFMQDQAVKQIDLTNRYQSTSKIPLIIGVDGEWGLAMRLKGVERFPWNMTMGALEKEDLVYQAGVQIGKQANRMGIHFNFAPTVDVNVNPNNPIIGNRSYGSDAKNVGLKGSAFMRGQQSMKVLASAKHFPGHGDTDQDSHKTLPLISANKSDLEKYHVAPFRELINNGVQAVMVAHLNVPALEPDPKIPSTLSKKIVTDYLKGDLNFKGIVITDALNMDGVAKMFAPGDVDYKAFLAGNDMLLFSQGVKVGKQKIIAAIEKGEISENRLAESVKKILMAKYLVGLNNFQPLHANNVFEDLNSEQNSALTYKIYEEATTVTKNSNNVLPITDVTAKIAFVPLEQTDYKIFHDHLKKYADVKLVKIDNASQINKLNEFDYVIYGAFLSNETVYKSYKLSATSKAILKSTPADKKSILTLFTSPYGLKDLDLSSIDGVVVNYQNTDQTKQIAPQIIFGAIPAKGKLPVTVNEKIKYGDQVKTQAIQRLGFDEPANVGVEKKN</sequence>
<dbReference type="Gene3D" id="3.40.50.1700">
    <property type="entry name" value="Glycoside hydrolase family 3 C-terminal domain"/>
    <property type="match status" value="1"/>
</dbReference>
<feature type="chain" id="PRO_5045973340" description="beta-N-acetylhexosaminidase" evidence="6">
    <location>
        <begin position="21"/>
        <end position="588"/>
    </location>
</feature>
<keyword evidence="5" id="KW-0326">Glycosidase</keyword>
<dbReference type="SUPFAM" id="SSF51445">
    <property type="entry name" value="(Trans)glycosidases"/>
    <property type="match status" value="1"/>
</dbReference>
<dbReference type="PANTHER" id="PTHR30480">
    <property type="entry name" value="BETA-HEXOSAMINIDASE-RELATED"/>
    <property type="match status" value="1"/>
</dbReference>
<protein>
    <recommendedName>
        <fullName evidence="3">beta-N-acetylhexosaminidase</fullName>
        <ecNumber evidence="3">3.2.1.52</ecNumber>
    </recommendedName>
</protein>
<dbReference type="Proteomes" id="UP000672011">
    <property type="component" value="Chromosome"/>
</dbReference>
<accession>A0ABX7XAR0</accession>
<dbReference type="InterPro" id="IPR050226">
    <property type="entry name" value="NagZ_Beta-hexosaminidase"/>
</dbReference>
<keyword evidence="6" id="KW-0732">Signal</keyword>
<gene>
    <name evidence="8" type="ORF">J9309_09035</name>
</gene>
<feature type="signal peptide" evidence="6">
    <location>
        <begin position="1"/>
        <end position="20"/>
    </location>
</feature>
<evidence type="ECO:0000256" key="6">
    <source>
        <dbReference type="SAM" id="SignalP"/>
    </source>
</evidence>
<evidence type="ECO:0000256" key="1">
    <source>
        <dbReference type="ARBA" id="ARBA00001231"/>
    </source>
</evidence>
<proteinExistence type="inferred from homology"/>
<dbReference type="InterPro" id="IPR017853">
    <property type="entry name" value="GH"/>
</dbReference>
<evidence type="ECO:0000313" key="9">
    <source>
        <dbReference type="Proteomes" id="UP000672011"/>
    </source>
</evidence>
<dbReference type="Pfam" id="PF00933">
    <property type="entry name" value="Glyco_hydro_3"/>
    <property type="match status" value="1"/>
</dbReference>
<dbReference type="InterPro" id="IPR036881">
    <property type="entry name" value="Glyco_hydro_3_C_sf"/>
</dbReference>
<reference evidence="9" key="2">
    <citation type="submission" date="2021-04" db="EMBL/GenBank/DDBJ databases">
        <title>Taxonomy of Flavobacteriaceae bacterium ZY171143.</title>
        <authorList>
            <person name="Li F."/>
        </authorList>
    </citation>
    <scope>NUCLEOTIDE SEQUENCE [LARGE SCALE GENOMIC DNA]</scope>
    <source>
        <strain evidence="9">ZY171143</strain>
    </source>
</reference>
<comment type="catalytic activity">
    <reaction evidence="1">
        <text>Hydrolysis of terminal non-reducing N-acetyl-D-hexosamine residues in N-acetyl-beta-D-hexosaminides.</text>
        <dbReference type="EC" id="3.2.1.52"/>
    </reaction>
</comment>
<dbReference type="EC" id="3.2.1.52" evidence="3"/>
<evidence type="ECO:0000256" key="2">
    <source>
        <dbReference type="ARBA" id="ARBA00005336"/>
    </source>
</evidence>
<evidence type="ECO:0000313" key="8">
    <source>
        <dbReference type="EMBL" id="QTV04940.1"/>
    </source>
</evidence>
<dbReference type="RefSeq" id="WP_230475561.1">
    <property type="nucleotide sequence ID" value="NZ_CP072842.1"/>
</dbReference>
<reference evidence="8 9" key="1">
    <citation type="journal article" date="2021" name="Int. J. Syst. Evol. Microbiol.">
        <title>Faecalibacter bovis sp. nov., isolated from cow faeces.</title>
        <authorList>
            <person name="Li F."/>
            <person name="Zhao W."/>
            <person name="Hong Q."/>
            <person name="Shao Q."/>
            <person name="Song J."/>
            <person name="Yang S."/>
        </authorList>
    </citation>
    <scope>NUCLEOTIDE SEQUENCE [LARGE SCALE GENOMIC DNA]</scope>
    <source>
        <strain evidence="8 9">ZY171143</strain>
    </source>
</reference>
<dbReference type="PANTHER" id="PTHR30480:SF13">
    <property type="entry name" value="BETA-HEXOSAMINIDASE"/>
    <property type="match status" value="1"/>
</dbReference>
<feature type="domain" description="Glycoside hydrolase family 3 N-terminal" evidence="7">
    <location>
        <begin position="52"/>
        <end position="366"/>
    </location>
</feature>
<comment type="similarity">
    <text evidence="2">Belongs to the glycosyl hydrolase 3 family.</text>
</comment>
<dbReference type="EMBL" id="CP072842">
    <property type="protein sequence ID" value="QTV04940.1"/>
    <property type="molecule type" value="Genomic_DNA"/>
</dbReference>
<dbReference type="InterPro" id="IPR036962">
    <property type="entry name" value="Glyco_hydro_3_N_sf"/>
</dbReference>
<keyword evidence="9" id="KW-1185">Reference proteome</keyword>
<keyword evidence="4 8" id="KW-0378">Hydrolase</keyword>
<dbReference type="InterPro" id="IPR001764">
    <property type="entry name" value="Glyco_hydro_3_N"/>
</dbReference>
<evidence type="ECO:0000256" key="4">
    <source>
        <dbReference type="ARBA" id="ARBA00022801"/>
    </source>
</evidence>
<organism evidence="8 9">
    <name type="scientific">Faecalibacter bovis</name>
    <dbReference type="NCBI Taxonomy" id="2898187"/>
    <lineage>
        <taxon>Bacteria</taxon>
        <taxon>Pseudomonadati</taxon>
        <taxon>Bacteroidota</taxon>
        <taxon>Flavobacteriia</taxon>
        <taxon>Flavobacteriales</taxon>
        <taxon>Weeksellaceae</taxon>
        <taxon>Faecalibacter</taxon>
    </lineage>
</organism>
<name>A0ABX7XAR0_9FLAO</name>
<evidence type="ECO:0000259" key="7">
    <source>
        <dbReference type="Pfam" id="PF00933"/>
    </source>
</evidence>